<gene>
    <name evidence="1" type="ORF">GCM10022295_71040</name>
</gene>
<comment type="caution">
    <text evidence="1">The sequence shown here is derived from an EMBL/GenBank/DDBJ whole genome shotgun (WGS) entry which is preliminary data.</text>
</comment>
<evidence type="ECO:0000313" key="2">
    <source>
        <dbReference type="Proteomes" id="UP001500707"/>
    </source>
</evidence>
<dbReference type="EMBL" id="BAABCE010000016">
    <property type="protein sequence ID" value="GAA3579415.1"/>
    <property type="molecule type" value="Genomic_DNA"/>
</dbReference>
<accession>A0ABP6Y938</accession>
<name>A0ABP6Y938_9ACTN</name>
<sequence>MPIAVACAEKRKSTHSLTTGGGRTGRELVDLDLSVDVPADVHGGTDGVPQPVQGVLEIVPQGLLTALGGTEAGQGVARDVRPVGDLLDIALAAQHPQEAGQALRLDARVPGELGIGDSGAVPRHGLQDAQGVLDRVVRRRRLVLERHGSPCGRTSLLIGPGSSESVPFTITGKRLAVSGC</sequence>
<protein>
    <submittedName>
        <fullName evidence="1">Uncharacterized protein</fullName>
    </submittedName>
</protein>
<reference evidence="2" key="1">
    <citation type="journal article" date="2019" name="Int. J. Syst. Evol. Microbiol.">
        <title>The Global Catalogue of Microorganisms (GCM) 10K type strain sequencing project: providing services to taxonomists for standard genome sequencing and annotation.</title>
        <authorList>
            <consortium name="The Broad Institute Genomics Platform"/>
            <consortium name="The Broad Institute Genome Sequencing Center for Infectious Disease"/>
            <person name="Wu L."/>
            <person name="Ma J."/>
        </authorList>
    </citation>
    <scope>NUCLEOTIDE SEQUENCE [LARGE SCALE GENOMIC DNA]</scope>
    <source>
        <strain evidence="2">JCM 17656</strain>
    </source>
</reference>
<organism evidence="1 2">
    <name type="scientific">Streptomyces osmaniensis</name>
    <dbReference type="NCBI Taxonomy" id="593134"/>
    <lineage>
        <taxon>Bacteria</taxon>
        <taxon>Bacillati</taxon>
        <taxon>Actinomycetota</taxon>
        <taxon>Actinomycetes</taxon>
        <taxon>Kitasatosporales</taxon>
        <taxon>Streptomycetaceae</taxon>
        <taxon>Streptomyces</taxon>
    </lineage>
</organism>
<proteinExistence type="predicted"/>
<keyword evidence="2" id="KW-1185">Reference proteome</keyword>
<evidence type="ECO:0000313" key="1">
    <source>
        <dbReference type="EMBL" id="GAA3579415.1"/>
    </source>
</evidence>
<dbReference type="Proteomes" id="UP001500707">
    <property type="component" value="Unassembled WGS sequence"/>
</dbReference>